<dbReference type="AlphaFoldDB" id="A0A368VTZ3"/>
<gene>
    <name evidence="3" type="ORF">DFQ14_108184</name>
</gene>
<sequence>MRDIAGELLRWAEAGESFAVASVISVRGSAPRGVGAALAVRSDGTVVGSLSGGCIEGSVHALALESLDTGLPVRSEFDYDPDDPFAVGLTCGGRIDVHIQPVDPHRDTALLAALRAGLAGEPVALARVLETGATLAVWPQDRDGSTAEEDLDDRITVLARAMLEQDVSDLRRVCLSRSGGAGPDGRSAEHAVFVESWSTPPRMLIFGAIDHAAALARQGRFLGYRVTVCDARAVFTTPERFPDADEVVVRWPHEYLVEAGIDARTVICVLTHDAKFDVPVLREALRSRAAYIGALGSRRTHTDRLRRLREAGSTEEELSRLRAPIGLDLGARTPEETAVSIAAEIITARTGTSARPLTHTTGPIHAHA</sequence>
<dbReference type="Pfam" id="PF02625">
    <property type="entry name" value="XdhC_CoxI"/>
    <property type="match status" value="1"/>
</dbReference>
<dbReference type="Gene3D" id="3.40.50.720">
    <property type="entry name" value="NAD(P)-binding Rossmann-like Domain"/>
    <property type="match status" value="1"/>
</dbReference>
<dbReference type="InterPro" id="IPR027051">
    <property type="entry name" value="XdhC_Rossmann_dom"/>
</dbReference>
<name>A0A368VTZ3_9ACTN</name>
<dbReference type="EMBL" id="QPJC01000008">
    <property type="protein sequence ID" value="RCW42923.1"/>
    <property type="molecule type" value="Genomic_DNA"/>
</dbReference>
<evidence type="ECO:0000259" key="1">
    <source>
        <dbReference type="Pfam" id="PF02625"/>
    </source>
</evidence>
<dbReference type="RefSeq" id="WP_114453704.1">
    <property type="nucleotide sequence ID" value="NZ_QPJC01000008.1"/>
</dbReference>
<proteinExistence type="predicted"/>
<feature type="domain" description="XdhC Rossmann" evidence="2">
    <location>
        <begin position="203"/>
        <end position="345"/>
    </location>
</feature>
<protein>
    <submittedName>
        <fullName evidence="3">Xanthine dehydrogenase accessory factor</fullName>
    </submittedName>
</protein>
<dbReference type="InterPro" id="IPR052698">
    <property type="entry name" value="MoCofactor_Util/Proc"/>
</dbReference>
<organism evidence="3 4">
    <name type="scientific">Halopolyspora algeriensis</name>
    <dbReference type="NCBI Taxonomy" id="1500506"/>
    <lineage>
        <taxon>Bacteria</taxon>
        <taxon>Bacillati</taxon>
        <taxon>Actinomycetota</taxon>
        <taxon>Actinomycetes</taxon>
        <taxon>Actinomycetes incertae sedis</taxon>
        <taxon>Halopolyspora</taxon>
    </lineage>
</organism>
<accession>A0A368VTZ3</accession>
<dbReference type="OrthoDB" id="9815497at2"/>
<reference evidence="3 4" key="1">
    <citation type="submission" date="2018-07" db="EMBL/GenBank/DDBJ databases">
        <title>Genomic Encyclopedia of Type Strains, Phase III (KMG-III): the genomes of soil and plant-associated and newly described type strains.</title>
        <authorList>
            <person name="Whitman W."/>
        </authorList>
    </citation>
    <scope>NUCLEOTIDE SEQUENCE [LARGE SCALE GENOMIC DNA]</scope>
    <source>
        <strain evidence="3 4">CECT 8575</strain>
    </source>
</reference>
<comment type="caution">
    <text evidence="3">The sequence shown here is derived from an EMBL/GenBank/DDBJ whole genome shotgun (WGS) entry which is preliminary data.</text>
</comment>
<dbReference type="PANTHER" id="PTHR30388">
    <property type="entry name" value="ALDEHYDE OXIDOREDUCTASE MOLYBDENUM COFACTOR ASSEMBLY PROTEIN"/>
    <property type="match status" value="1"/>
</dbReference>
<evidence type="ECO:0000259" key="2">
    <source>
        <dbReference type="Pfam" id="PF13478"/>
    </source>
</evidence>
<evidence type="ECO:0000313" key="3">
    <source>
        <dbReference type="EMBL" id="RCW42923.1"/>
    </source>
</evidence>
<keyword evidence="4" id="KW-1185">Reference proteome</keyword>
<dbReference type="Proteomes" id="UP000253495">
    <property type="component" value="Unassembled WGS sequence"/>
</dbReference>
<dbReference type="PANTHER" id="PTHR30388:SF4">
    <property type="entry name" value="MOLYBDENUM COFACTOR INSERTION CHAPERONE PAOD"/>
    <property type="match status" value="1"/>
</dbReference>
<dbReference type="Pfam" id="PF13478">
    <property type="entry name" value="XdhC_C"/>
    <property type="match status" value="1"/>
</dbReference>
<dbReference type="InterPro" id="IPR003777">
    <property type="entry name" value="XdhC_CoxI"/>
</dbReference>
<evidence type="ECO:0000313" key="4">
    <source>
        <dbReference type="Proteomes" id="UP000253495"/>
    </source>
</evidence>
<feature type="domain" description="XdhC- CoxI" evidence="1">
    <location>
        <begin position="11"/>
        <end position="73"/>
    </location>
</feature>